<proteinExistence type="predicted"/>
<protein>
    <submittedName>
        <fullName evidence="1">Uncharacterized protein</fullName>
    </submittedName>
</protein>
<dbReference type="EMBL" id="JABZEO010000018">
    <property type="protein sequence ID" value="NVZ11254.1"/>
    <property type="molecule type" value="Genomic_DNA"/>
</dbReference>
<organism evidence="1 2">
    <name type="scientific">Allochromatium humboldtianum</name>
    <dbReference type="NCBI Taxonomy" id="504901"/>
    <lineage>
        <taxon>Bacteria</taxon>
        <taxon>Pseudomonadati</taxon>
        <taxon>Pseudomonadota</taxon>
        <taxon>Gammaproteobacteria</taxon>
        <taxon>Chromatiales</taxon>
        <taxon>Chromatiaceae</taxon>
        <taxon>Allochromatium</taxon>
    </lineage>
</organism>
<name>A0A850RB92_9GAMM</name>
<gene>
    <name evidence="1" type="ORF">HW932_18550</name>
</gene>
<accession>A0A850RB92</accession>
<sequence length="111" mass="12863">MNLTPSFAKLFANRKNAKVPQIETAKAVVAMCLEKSNENPHLDTYRLNVLDVINKYPNKPYDRYTAQISRVLEIFSHNGYAHDYKYDPLKRYPYVSTAITVDLNRIKAILK</sequence>
<dbReference type="AlphaFoldDB" id="A0A850RB92"/>
<dbReference type="Proteomes" id="UP000592294">
    <property type="component" value="Unassembled WGS sequence"/>
</dbReference>
<evidence type="ECO:0000313" key="1">
    <source>
        <dbReference type="EMBL" id="NVZ11254.1"/>
    </source>
</evidence>
<reference evidence="1 2" key="1">
    <citation type="submission" date="2020-06" db="EMBL/GenBank/DDBJ databases">
        <title>Whole-genome sequence of Allochromatium humboldtianum DSM 21881, type strain.</title>
        <authorList>
            <person name="Kyndt J.A."/>
            <person name="Meyer T.E."/>
        </authorList>
    </citation>
    <scope>NUCLEOTIDE SEQUENCE [LARGE SCALE GENOMIC DNA]</scope>
    <source>
        <strain evidence="1 2">DSM 21881</strain>
    </source>
</reference>
<keyword evidence="2" id="KW-1185">Reference proteome</keyword>
<dbReference type="RefSeq" id="WP_176977954.1">
    <property type="nucleotide sequence ID" value="NZ_JABZEO010000018.1"/>
</dbReference>
<comment type="caution">
    <text evidence="1">The sequence shown here is derived from an EMBL/GenBank/DDBJ whole genome shotgun (WGS) entry which is preliminary data.</text>
</comment>
<evidence type="ECO:0000313" key="2">
    <source>
        <dbReference type="Proteomes" id="UP000592294"/>
    </source>
</evidence>